<keyword evidence="6" id="KW-1185">Reference proteome</keyword>
<dbReference type="GO" id="GO:0046872">
    <property type="term" value="F:metal ion binding"/>
    <property type="evidence" value="ECO:0007669"/>
    <property type="project" value="UniProtKB-KW"/>
</dbReference>
<organism evidence="5 6">
    <name type="scientific">Periconia digitata</name>
    <dbReference type="NCBI Taxonomy" id="1303443"/>
    <lineage>
        <taxon>Eukaryota</taxon>
        <taxon>Fungi</taxon>
        <taxon>Dikarya</taxon>
        <taxon>Ascomycota</taxon>
        <taxon>Pezizomycotina</taxon>
        <taxon>Dothideomycetes</taxon>
        <taxon>Pleosporomycetidae</taxon>
        <taxon>Pleosporales</taxon>
        <taxon>Massarineae</taxon>
        <taxon>Periconiaceae</taxon>
        <taxon>Periconia</taxon>
    </lineage>
</organism>
<dbReference type="Proteomes" id="UP001152607">
    <property type="component" value="Unassembled WGS sequence"/>
</dbReference>
<evidence type="ECO:0000313" key="5">
    <source>
        <dbReference type="EMBL" id="CAI6333839.1"/>
    </source>
</evidence>
<dbReference type="AlphaFoldDB" id="A0A9W4UEF7"/>
<gene>
    <name evidence="5" type="ORF">PDIGIT_LOCUS6889</name>
</gene>
<protein>
    <recommendedName>
        <fullName evidence="4">Tyrosinase copper-binding domain-containing protein</fullName>
    </recommendedName>
</protein>
<dbReference type="PANTHER" id="PTHR11474:SF126">
    <property type="entry name" value="TYROSINASE-LIKE PROTEIN TYR-1-RELATED"/>
    <property type="match status" value="1"/>
</dbReference>
<dbReference type="PROSITE" id="PS00498">
    <property type="entry name" value="TYROSINASE_2"/>
    <property type="match status" value="1"/>
</dbReference>
<feature type="signal peptide" evidence="3">
    <location>
        <begin position="1"/>
        <end position="20"/>
    </location>
</feature>
<reference evidence="5" key="1">
    <citation type="submission" date="2023-01" db="EMBL/GenBank/DDBJ databases">
        <authorList>
            <person name="Van Ghelder C."/>
            <person name="Rancurel C."/>
        </authorList>
    </citation>
    <scope>NUCLEOTIDE SEQUENCE</scope>
    <source>
        <strain evidence="5">CNCM I-4278</strain>
    </source>
</reference>
<dbReference type="EMBL" id="CAOQHR010000004">
    <property type="protein sequence ID" value="CAI6333839.1"/>
    <property type="molecule type" value="Genomic_DNA"/>
</dbReference>
<evidence type="ECO:0000256" key="1">
    <source>
        <dbReference type="ARBA" id="ARBA00022723"/>
    </source>
</evidence>
<dbReference type="InterPro" id="IPR002227">
    <property type="entry name" value="Tyrosinase_Cu-bd"/>
</dbReference>
<sequence length="338" mass="37710">MKLTSLSLSIALLAAETASASFMEQTACTNKQQRKSWHTLTAEERLDYLHAEQCLMSLPAKYGLEGPVTRYDEFVRLHSLAAPDFHFTGAFLPYHRLIVHNHYEALRTECNYSGPQPYWNETLDAGNFKNSVVLDSATGFGGEGAAIGDCIQDGPFKDYISPIGSYRIDTAHCISRKIDECQSSKAAQVYINNCMAKQTFGDFWLCIEELPHDGLHQGMGGILRYFGSPGDPLFYLHHAYIDKVWWTWQSADPEHRLYEISGQNQLYAFPKFLSETDMCGVAPESILPPLEPYGLGAPGDPGMETTLGHVLHWAGVLTNVTVGEIMDIEGGMLCYEYD</sequence>
<dbReference type="SUPFAM" id="SSF48056">
    <property type="entry name" value="Di-copper centre-containing domain"/>
    <property type="match status" value="1"/>
</dbReference>
<feature type="domain" description="Tyrosinase copper-binding" evidence="4">
    <location>
        <begin position="231"/>
        <end position="242"/>
    </location>
</feature>
<dbReference type="Gene3D" id="1.10.1280.10">
    <property type="entry name" value="Di-copper center containing domain from catechol oxidase"/>
    <property type="match status" value="1"/>
</dbReference>
<comment type="caution">
    <text evidence="5">The sequence shown here is derived from an EMBL/GenBank/DDBJ whole genome shotgun (WGS) entry which is preliminary data.</text>
</comment>
<evidence type="ECO:0000256" key="3">
    <source>
        <dbReference type="SAM" id="SignalP"/>
    </source>
</evidence>
<keyword evidence="3" id="KW-0732">Signal</keyword>
<keyword evidence="2" id="KW-0186">Copper</keyword>
<keyword evidence="1" id="KW-0479">Metal-binding</keyword>
<dbReference type="Pfam" id="PF00264">
    <property type="entry name" value="Tyrosinase"/>
    <property type="match status" value="1"/>
</dbReference>
<dbReference type="PRINTS" id="PR00092">
    <property type="entry name" value="TYROSINASE"/>
</dbReference>
<dbReference type="OrthoDB" id="6132182at2759"/>
<evidence type="ECO:0000259" key="4">
    <source>
        <dbReference type="PROSITE" id="PS00498"/>
    </source>
</evidence>
<evidence type="ECO:0000256" key="2">
    <source>
        <dbReference type="ARBA" id="ARBA00023008"/>
    </source>
</evidence>
<dbReference type="InterPro" id="IPR050316">
    <property type="entry name" value="Tyrosinase/Hemocyanin"/>
</dbReference>
<dbReference type="PANTHER" id="PTHR11474">
    <property type="entry name" value="TYROSINASE FAMILY MEMBER"/>
    <property type="match status" value="1"/>
</dbReference>
<name>A0A9W4UEF7_9PLEO</name>
<proteinExistence type="predicted"/>
<evidence type="ECO:0000313" key="6">
    <source>
        <dbReference type="Proteomes" id="UP001152607"/>
    </source>
</evidence>
<feature type="chain" id="PRO_5040785287" description="Tyrosinase copper-binding domain-containing protein" evidence="3">
    <location>
        <begin position="21"/>
        <end position="338"/>
    </location>
</feature>
<dbReference type="InterPro" id="IPR008922">
    <property type="entry name" value="Di-copper_centre_dom_sf"/>
</dbReference>
<accession>A0A9W4UEF7</accession>
<dbReference type="GO" id="GO:0016491">
    <property type="term" value="F:oxidoreductase activity"/>
    <property type="evidence" value="ECO:0007669"/>
    <property type="project" value="InterPro"/>
</dbReference>